<proteinExistence type="predicted"/>
<dbReference type="Proteomes" id="UP000030676">
    <property type="component" value="Unassembled WGS sequence"/>
</dbReference>
<reference evidence="1" key="2">
    <citation type="submission" date="2014-03" db="EMBL/GenBank/DDBJ databases">
        <title>The Genome Annotation of Fusarium oxysporum PHW808.</title>
        <authorList>
            <consortium name="The Broad Institute Genomics Platform"/>
            <person name="Ma L.-J."/>
            <person name="Corby-Kistler H."/>
            <person name="Broz K."/>
            <person name="Gale L.R."/>
            <person name="Jonkers W."/>
            <person name="O'Donnell K."/>
            <person name="Ploetz R."/>
            <person name="Steinberg C."/>
            <person name="Schwartz D.C."/>
            <person name="VanEtten H."/>
            <person name="Zhou S."/>
            <person name="Young S.K."/>
            <person name="Zeng Q."/>
            <person name="Gargeya S."/>
            <person name="Fitzgerald M."/>
            <person name="Abouelleil A."/>
            <person name="Alvarado L."/>
            <person name="Chapman S.B."/>
            <person name="Gainer-Dewar J."/>
            <person name="Goldberg J."/>
            <person name="Griggs A."/>
            <person name="Gujja S."/>
            <person name="Hansen M."/>
            <person name="Howarth C."/>
            <person name="Imamovic A."/>
            <person name="Ireland A."/>
            <person name="Larimer J."/>
            <person name="McCowan C."/>
            <person name="Murphy C."/>
            <person name="Pearson M."/>
            <person name="Poon T.W."/>
            <person name="Priest M."/>
            <person name="Roberts A."/>
            <person name="Saif S."/>
            <person name="Shea T."/>
            <person name="Sykes S."/>
            <person name="Wortman J."/>
            <person name="Nusbaum C."/>
            <person name="Birren B."/>
        </authorList>
    </citation>
    <scope>NUCLEOTIDE SEQUENCE</scope>
    <source>
        <strain evidence="1">54008</strain>
    </source>
</reference>
<organism evidence="1">
    <name type="scientific">Fusarium oxysporum f. sp. conglutinans race 2 54008</name>
    <dbReference type="NCBI Taxonomy" id="1089457"/>
    <lineage>
        <taxon>Eukaryota</taxon>
        <taxon>Fungi</taxon>
        <taxon>Dikarya</taxon>
        <taxon>Ascomycota</taxon>
        <taxon>Pezizomycotina</taxon>
        <taxon>Sordariomycetes</taxon>
        <taxon>Hypocreomycetidae</taxon>
        <taxon>Hypocreales</taxon>
        <taxon>Nectriaceae</taxon>
        <taxon>Fusarium</taxon>
        <taxon>Fusarium oxysporum species complex</taxon>
    </lineage>
</organism>
<reference evidence="1" key="1">
    <citation type="submission" date="2011-11" db="EMBL/GenBank/DDBJ databases">
        <title>The Genome Sequence of Fusarium oxysporum PHW808.</title>
        <authorList>
            <consortium name="The Broad Institute Genome Sequencing Platform"/>
            <person name="Ma L.-J."/>
            <person name="Gale L.R."/>
            <person name="Schwartz D.C."/>
            <person name="Zhou S."/>
            <person name="Corby-Kistler H."/>
            <person name="Young S.K."/>
            <person name="Zeng Q."/>
            <person name="Gargeya S."/>
            <person name="Fitzgerald M."/>
            <person name="Haas B."/>
            <person name="Abouelleil A."/>
            <person name="Alvarado L."/>
            <person name="Arachchi H.M."/>
            <person name="Berlin A."/>
            <person name="Brown A."/>
            <person name="Chapman S.B."/>
            <person name="Chen Z."/>
            <person name="Dunbar C."/>
            <person name="Freedman E."/>
            <person name="Gearin G."/>
            <person name="Goldberg J."/>
            <person name="Griggs A."/>
            <person name="Gujja S."/>
            <person name="Heiman D."/>
            <person name="Howarth C."/>
            <person name="Larson L."/>
            <person name="Lui A."/>
            <person name="MacDonald P.J.P."/>
            <person name="Montmayeur A."/>
            <person name="Murphy C."/>
            <person name="Neiman D."/>
            <person name="Pearson M."/>
            <person name="Priest M."/>
            <person name="Roberts A."/>
            <person name="Saif S."/>
            <person name="Shea T."/>
            <person name="Shenoy N."/>
            <person name="Sisk P."/>
            <person name="Stolte C."/>
            <person name="Sykes S."/>
            <person name="Wortman J."/>
            <person name="Nusbaum C."/>
            <person name="Birren B."/>
        </authorList>
    </citation>
    <scope>NUCLEOTIDE SEQUENCE [LARGE SCALE GENOMIC DNA]</scope>
    <source>
        <strain evidence="1">54008</strain>
    </source>
</reference>
<accession>X0GR69</accession>
<dbReference type="AlphaFoldDB" id="X0GR69"/>
<protein>
    <submittedName>
        <fullName evidence="1">Uncharacterized protein</fullName>
    </submittedName>
</protein>
<gene>
    <name evidence="1" type="ORF">FOPG_17675</name>
</gene>
<sequence length="51" mass="5818">MPQNTNKMYLGQIRFHYSSHNTPLPLDNSLQTNAEGCMHKRVVIDLTGDET</sequence>
<evidence type="ECO:0000313" key="1">
    <source>
        <dbReference type="EMBL" id="EXL66132.1"/>
    </source>
</evidence>
<dbReference type="EMBL" id="KK033492">
    <property type="protein sequence ID" value="EXL66132.1"/>
    <property type="molecule type" value="Genomic_DNA"/>
</dbReference>
<dbReference type="HOGENOM" id="CLU_3106446_0_0_1"/>
<name>X0GR69_FUSOX</name>